<keyword evidence="6 10" id="KW-1133">Transmembrane helix</keyword>
<evidence type="ECO:0000256" key="7">
    <source>
        <dbReference type="ARBA" id="ARBA00023136"/>
    </source>
</evidence>
<evidence type="ECO:0000256" key="3">
    <source>
        <dbReference type="ARBA" id="ARBA00022475"/>
    </source>
</evidence>
<evidence type="ECO:0000256" key="10">
    <source>
        <dbReference type="SAM" id="Phobius"/>
    </source>
</evidence>
<keyword evidence="8" id="KW-0143">Chaperone</keyword>
<gene>
    <name evidence="12" type="ORF">GCM10008906_32420</name>
</gene>
<dbReference type="InterPro" id="IPR001708">
    <property type="entry name" value="YidC/ALB3/OXA1/COX18"/>
</dbReference>
<evidence type="ECO:0000313" key="12">
    <source>
        <dbReference type="EMBL" id="GAA0745701.1"/>
    </source>
</evidence>
<comment type="caution">
    <text evidence="12">The sequence shown here is derived from an EMBL/GenBank/DDBJ whole genome shotgun (WGS) entry which is preliminary data.</text>
</comment>
<evidence type="ECO:0000256" key="4">
    <source>
        <dbReference type="ARBA" id="ARBA00022692"/>
    </source>
</evidence>
<keyword evidence="4 9" id="KW-0812">Transmembrane</keyword>
<evidence type="ECO:0000256" key="5">
    <source>
        <dbReference type="ARBA" id="ARBA00022927"/>
    </source>
</evidence>
<feature type="transmembrane region" description="Helical" evidence="10">
    <location>
        <begin position="138"/>
        <end position="157"/>
    </location>
</feature>
<dbReference type="NCBIfam" id="TIGR03592">
    <property type="entry name" value="yidC_oxa1_cterm"/>
    <property type="match status" value="1"/>
</dbReference>
<dbReference type="RefSeq" id="WP_343763270.1">
    <property type="nucleotide sequence ID" value="NZ_BAAACG010000016.1"/>
</dbReference>
<dbReference type="EMBL" id="BAAACG010000016">
    <property type="protein sequence ID" value="GAA0745701.1"/>
    <property type="molecule type" value="Genomic_DNA"/>
</dbReference>
<evidence type="ECO:0000259" key="11">
    <source>
        <dbReference type="Pfam" id="PF02096"/>
    </source>
</evidence>
<feature type="transmembrane region" description="Helical" evidence="10">
    <location>
        <begin position="28"/>
        <end position="50"/>
    </location>
</feature>
<evidence type="ECO:0000256" key="8">
    <source>
        <dbReference type="ARBA" id="ARBA00023186"/>
    </source>
</evidence>
<dbReference type="InterPro" id="IPR047196">
    <property type="entry name" value="YidC_ALB_C"/>
</dbReference>
<feature type="transmembrane region" description="Helical" evidence="10">
    <location>
        <begin position="169"/>
        <end position="186"/>
    </location>
</feature>
<protein>
    <submittedName>
        <fullName evidence="12">Membrane protein insertase YidC</fullName>
    </submittedName>
</protein>
<organism evidence="12 13">
    <name type="scientific">Clostridium oceanicum</name>
    <dbReference type="NCBI Taxonomy" id="1543"/>
    <lineage>
        <taxon>Bacteria</taxon>
        <taxon>Bacillati</taxon>
        <taxon>Bacillota</taxon>
        <taxon>Clostridia</taxon>
        <taxon>Eubacteriales</taxon>
        <taxon>Clostridiaceae</taxon>
        <taxon>Clostridium</taxon>
    </lineage>
</organism>
<sequence length="222" mass="25087">MNYLKHAIVQFFNFIHGGVSQVITNPNYSYGIAIILVTVIIKLIIIPLNIKQIRSSLRMTKLQPEVKKIQQKYKNNPQKLQQETMKLYKENNASPMGGCLPMLIQWPILLALYWVFNDLQGISGVSFLWIKDLAKPDIILAVLSGVTTYFSGAMMMSKSSDQSQSKQTNTMNIGMGAFMIFISWRLKSALVLYWAVSNLIQIGMTVVAIKIEHNRDTGKVKA</sequence>
<comment type="similarity">
    <text evidence="9">Belongs to the OXA1/ALB3/YidC family.</text>
</comment>
<dbReference type="Proteomes" id="UP001501510">
    <property type="component" value="Unassembled WGS sequence"/>
</dbReference>
<evidence type="ECO:0000313" key="13">
    <source>
        <dbReference type="Proteomes" id="UP001501510"/>
    </source>
</evidence>
<evidence type="ECO:0000256" key="9">
    <source>
        <dbReference type="RuleBase" id="RU003945"/>
    </source>
</evidence>
<feature type="transmembrane region" description="Helical" evidence="10">
    <location>
        <begin position="95"/>
        <end position="116"/>
    </location>
</feature>
<dbReference type="PRINTS" id="PR00701">
    <property type="entry name" value="60KDINNERMP"/>
</dbReference>
<feature type="domain" description="Membrane insertase YidC/Oxa/ALB C-terminal" evidence="11">
    <location>
        <begin position="30"/>
        <end position="208"/>
    </location>
</feature>
<keyword evidence="3" id="KW-1003">Cell membrane</keyword>
<keyword evidence="2" id="KW-0813">Transport</keyword>
<dbReference type="CDD" id="cd20070">
    <property type="entry name" value="5TM_YidC_Alb3"/>
    <property type="match status" value="1"/>
</dbReference>
<dbReference type="InterPro" id="IPR028055">
    <property type="entry name" value="YidC/Oxa/ALB_C"/>
</dbReference>
<keyword evidence="5" id="KW-0653">Protein transport</keyword>
<evidence type="ECO:0000256" key="2">
    <source>
        <dbReference type="ARBA" id="ARBA00022448"/>
    </source>
</evidence>
<comment type="subcellular location">
    <subcellularLocation>
        <location evidence="1">Cell membrane</location>
        <topology evidence="1">Multi-pass membrane protein</topology>
    </subcellularLocation>
    <subcellularLocation>
        <location evidence="9">Membrane</location>
        <topology evidence="9">Multi-pass membrane protein</topology>
    </subcellularLocation>
</comment>
<evidence type="ECO:0000256" key="1">
    <source>
        <dbReference type="ARBA" id="ARBA00004651"/>
    </source>
</evidence>
<accession>A0ABP3V359</accession>
<proteinExistence type="inferred from homology"/>
<evidence type="ECO:0000256" key="6">
    <source>
        <dbReference type="ARBA" id="ARBA00022989"/>
    </source>
</evidence>
<name>A0ABP3V359_9CLOT</name>
<dbReference type="Pfam" id="PF02096">
    <property type="entry name" value="60KD_IMP"/>
    <property type="match status" value="1"/>
</dbReference>
<dbReference type="PANTHER" id="PTHR12428">
    <property type="entry name" value="OXA1"/>
    <property type="match status" value="1"/>
</dbReference>
<keyword evidence="13" id="KW-1185">Reference proteome</keyword>
<keyword evidence="7 10" id="KW-0472">Membrane</keyword>
<reference evidence="13" key="1">
    <citation type="journal article" date="2019" name="Int. J. Syst. Evol. Microbiol.">
        <title>The Global Catalogue of Microorganisms (GCM) 10K type strain sequencing project: providing services to taxonomists for standard genome sequencing and annotation.</title>
        <authorList>
            <consortium name="The Broad Institute Genomics Platform"/>
            <consortium name="The Broad Institute Genome Sequencing Center for Infectious Disease"/>
            <person name="Wu L."/>
            <person name="Ma J."/>
        </authorList>
    </citation>
    <scope>NUCLEOTIDE SEQUENCE [LARGE SCALE GENOMIC DNA]</scope>
    <source>
        <strain evidence="13">JCM 1407</strain>
    </source>
</reference>
<dbReference type="PANTHER" id="PTHR12428:SF65">
    <property type="entry name" value="CYTOCHROME C OXIDASE ASSEMBLY PROTEIN COX18, MITOCHONDRIAL"/>
    <property type="match status" value="1"/>
</dbReference>